<dbReference type="SMART" id="SM00507">
    <property type="entry name" value="HNHc"/>
    <property type="match status" value="1"/>
</dbReference>
<reference evidence="2 3" key="1">
    <citation type="submission" date="2016-06" db="EMBL/GenBank/DDBJ databases">
        <authorList>
            <person name="Haines A.N."/>
            <person name="Council K.R."/>
        </authorList>
    </citation>
    <scope>NUCLEOTIDE SEQUENCE [LARGE SCALE GENOMIC DNA]</scope>
    <source>
        <strain evidence="2 3">SP158-29</strain>
    </source>
</reference>
<dbReference type="RefSeq" id="WP_096633699.1">
    <property type="nucleotide sequence ID" value="NZ_NSGR01000008.1"/>
</dbReference>
<dbReference type="CDD" id="cd00085">
    <property type="entry name" value="HNHc"/>
    <property type="match status" value="1"/>
</dbReference>
<evidence type="ECO:0000259" key="1">
    <source>
        <dbReference type="SMART" id="SM00507"/>
    </source>
</evidence>
<name>A0A854W8Z4_9STRE</name>
<dbReference type="Pfam" id="PF01844">
    <property type="entry name" value="HNH"/>
    <property type="match status" value="1"/>
</dbReference>
<dbReference type="AlphaFoldDB" id="A0A854W8Z4"/>
<dbReference type="InterPro" id="IPR003615">
    <property type="entry name" value="HNH_nuc"/>
</dbReference>
<feature type="domain" description="HNH nuclease" evidence="1">
    <location>
        <begin position="203"/>
        <end position="261"/>
    </location>
</feature>
<evidence type="ECO:0000313" key="2">
    <source>
        <dbReference type="EMBL" id="PCH12780.1"/>
    </source>
</evidence>
<dbReference type="GO" id="GO:0008270">
    <property type="term" value="F:zinc ion binding"/>
    <property type="evidence" value="ECO:0007669"/>
    <property type="project" value="InterPro"/>
</dbReference>
<keyword evidence="2" id="KW-0378">Hydrolase</keyword>
<gene>
    <name evidence="2" type="ORF">A9Y57_01499</name>
</gene>
<proteinExistence type="predicted"/>
<sequence length="284" mass="33208">MEINDFVVNHVYSNEDLEQAFKHSRMSGMRYSSKTHTLVLISKNLKSNLYKDKWINNVLHYTGMGQTGDQKFKNQNKRLAESNNDPKLKIFLFEVFKEKEMTFAGQVKYVEPAYIDEEFDSENYLRKVIKFPIQLLDPTYAPPIENIIEEEFKIDKQIKKRSKTVKNFSQSELLTKALSYSKENAQNTILRKVSTQVYDRNPYIREYVKSLAHGICQLCQQPAPFEVDGEPFLHVHHIEYLANGGHDTIENSIAICPNCHYRIHKLELNEDKEKLTKIVENRLG</sequence>
<dbReference type="Proteomes" id="UP000217465">
    <property type="component" value="Unassembled WGS sequence"/>
</dbReference>
<dbReference type="Pfam" id="PF26348">
    <property type="entry name" value="SRA_ScoMcrA"/>
    <property type="match status" value="1"/>
</dbReference>
<organism evidence="2 3">
    <name type="scientific">Streptococcus parauberis</name>
    <dbReference type="NCBI Taxonomy" id="1348"/>
    <lineage>
        <taxon>Bacteria</taxon>
        <taxon>Bacillati</taxon>
        <taxon>Bacillota</taxon>
        <taxon>Bacilli</taxon>
        <taxon>Lactobacillales</taxon>
        <taxon>Streptococcaceae</taxon>
        <taxon>Streptococcus</taxon>
    </lineage>
</organism>
<comment type="caution">
    <text evidence="2">The sequence shown here is derived from an EMBL/GenBank/DDBJ whole genome shotgun (WGS) entry which is preliminary data.</text>
</comment>
<dbReference type="InterPro" id="IPR002711">
    <property type="entry name" value="HNH"/>
</dbReference>
<dbReference type="Gene3D" id="1.10.30.50">
    <property type="match status" value="1"/>
</dbReference>
<dbReference type="EMBL" id="NSGR01000008">
    <property type="protein sequence ID" value="PCH12780.1"/>
    <property type="molecule type" value="Genomic_DNA"/>
</dbReference>
<dbReference type="GO" id="GO:0003676">
    <property type="term" value="F:nucleic acid binding"/>
    <property type="evidence" value="ECO:0007669"/>
    <property type="project" value="InterPro"/>
</dbReference>
<keyword evidence="2" id="KW-0255">Endonuclease</keyword>
<protein>
    <submittedName>
        <fullName evidence="2">HNH endonuclease</fullName>
    </submittedName>
</protein>
<dbReference type="GO" id="GO:0004519">
    <property type="term" value="F:endonuclease activity"/>
    <property type="evidence" value="ECO:0007669"/>
    <property type="project" value="UniProtKB-KW"/>
</dbReference>
<dbReference type="InterPro" id="IPR058712">
    <property type="entry name" value="SRA_ScoMcrA"/>
</dbReference>
<accession>A0A854W8Z4</accession>
<evidence type="ECO:0000313" key="3">
    <source>
        <dbReference type="Proteomes" id="UP000217465"/>
    </source>
</evidence>
<keyword evidence="2" id="KW-0540">Nuclease</keyword>